<dbReference type="Gene3D" id="3.30.40.10">
    <property type="entry name" value="Zinc/RING finger domain, C3HC4 (zinc finger)"/>
    <property type="match status" value="1"/>
</dbReference>
<name>K0SBR6_THAOC</name>
<dbReference type="InterPro" id="IPR011990">
    <property type="entry name" value="TPR-like_helical_dom_sf"/>
</dbReference>
<accession>K0SBR6</accession>
<dbReference type="OrthoDB" id="272077at2759"/>
<evidence type="ECO:0000313" key="3">
    <source>
        <dbReference type="Proteomes" id="UP000266841"/>
    </source>
</evidence>
<organism evidence="2 3">
    <name type="scientific">Thalassiosira oceanica</name>
    <name type="common">Marine diatom</name>
    <dbReference type="NCBI Taxonomy" id="159749"/>
    <lineage>
        <taxon>Eukaryota</taxon>
        <taxon>Sar</taxon>
        <taxon>Stramenopiles</taxon>
        <taxon>Ochrophyta</taxon>
        <taxon>Bacillariophyta</taxon>
        <taxon>Coscinodiscophyceae</taxon>
        <taxon>Thalassiosirophycidae</taxon>
        <taxon>Thalassiosirales</taxon>
        <taxon>Thalassiosiraceae</taxon>
        <taxon>Thalassiosira</taxon>
    </lineage>
</organism>
<evidence type="ECO:0000313" key="2">
    <source>
        <dbReference type="EMBL" id="EJK63573.1"/>
    </source>
</evidence>
<protein>
    <recommendedName>
        <fullName evidence="4">RING-type domain-containing protein</fullName>
    </recommendedName>
</protein>
<dbReference type="EMBL" id="AGNL01018155">
    <property type="protein sequence ID" value="EJK63573.1"/>
    <property type="molecule type" value="Genomic_DNA"/>
</dbReference>
<gene>
    <name evidence="2" type="ORF">THAOC_15759</name>
</gene>
<feature type="region of interest" description="Disordered" evidence="1">
    <location>
        <begin position="104"/>
        <end position="124"/>
    </location>
</feature>
<dbReference type="eggNOG" id="ENOG502QV88">
    <property type="taxonomic scope" value="Eukaryota"/>
</dbReference>
<dbReference type="SUPFAM" id="SSF81901">
    <property type="entry name" value="HCP-like"/>
    <property type="match status" value="1"/>
</dbReference>
<dbReference type="Proteomes" id="UP000266841">
    <property type="component" value="Unassembled WGS sequence"/>
</dbReference>
<keyword evidence="3" id="KW-1185">Reference proteome</keyword>
<dbReference type="Gene3D" id="1.25.40.10">
    <property type="entry name" value="Tetratricopeptide repeat domain"/>
    <property type="match status" value="1"/>
</dbReference>
<proteinExistence type="predicted"/>
<dbReference type="InterPro" id="IPR013083">
    <property type="entry name" value="Znf_RING/FYVE/PHD"/>
</dbReference>
<reference evidence="2 3" key="1">
    <citation type="journal article" date="2012" name="Genome Biol.">
        <title>Genome and low-iron response of an oceanic diatom adapted to chronic iron limitation.</title>
        <authorList>
            <person name="Lommer M."/>
            <person name="Specht M."/>
            <person name="Roy A.S."/>
            <person name="Kraemer L."/>
            <person name="Andreson R."/>
            <person name="Gutowska M.A."/>
            <person name="Wolf J."/>
            <person name="Bergner S.V."/>
            <person name="Schilhabel M.B."/>
            <person name="Klostermeier U.C."/>
            <person name="Beiko R.G."/>
            <person name="Rosenstiel P."/>
            <person name="Hippler M."/>
            <person name="Laroche J."/>
        </authorList>
    </citation>
    <scope>NUCLEOTIDE SEQUENCE [LARGE SCALE GENOMIC DNA]</scope>
    <source>
        <strain evidence="2 3">CCMP1005</strain>
    </source>
</reference>
<comment type="caution">
    <text evidence="2">The sequence shown here is derived from an EMBL/GenBank/DDBJ whole genome shotgun (WGS) entry which is preliminary data.</text>
</comment>
<sequence length="405" mass="43907">MKSSLARQLILGAFALAPGGKLLNLVRLLLPARWPDALCAQCATGMMLRHTALSSRRDDAVEPRLFHLCRDDSSWSRPPLSDVVRPTRDGTARGRADADAVRVGAVWPGPSGRGRRGRPGPTGPSGFFLPTASASAFAVSRSLRAVGGHKSVARACESCLMARSAWSSGHGGKASGDVRSAWPRGNQLVLMKKGRTRSEGDDCPICQLPLPLDISESLFRECCMTRVCKGCALAARKRGMRDCPFCRAPPPKEEHVLAMVQARVDKVRIGEGHGEGRRVIRACRRARGERKAHFNLGVTYAIGDNVEKDTAKALRHFEEAGMSGHVMARHNVGGMEYEAGNYDFALQHWMIAAKLGHEDSLNEVKSFFMAGDATKADYAAALRGYQSAIEEMSSPDRDEAENIGS</sequence>
<dbReference type="AlphaFoldDB" id="K0SBR6"/>
<dbReference type="InterPro" id="IPR006597">
    <property type="entry name" value="Sel1-like"/>
</dbReference>
<evidence type="ECO:0000256" key="1">
    <source>
        <dbReference type="SAM" id="MobiDB-lite"/>
    </source>
</evidence>
<dbReference type="SUPFAM" id="SSF57850">
    <property type="entry name" value="RING/U-box"/>
    <property type="match status" value="1"/>
</dbReference>
<dbReference type="SMART" id="SM00671">
    <property type="entry name" value="SEL1"/>
    <property type="match status" value="2"/>
</dbReference>
<evidence type="ECO:0008006" key="4">
    <source>
        <dbReference type="Google" id="ProtNLM"/>
    </source>
</evidence>